<dbReference type="PROSITE" id="PS00678">
    <property type="entry name" value="WD_REPEATS_1"/>
    <property type="match status" value="2"/>
</dbReference>
<dbReference type="PROSITE" id="PS50082">
    <property type="entry name" value="WD_REPEATS_2"/>
    <property type="match status" value="4"/>
</dbReference>
<dbReference type="EMBL" id="BSXW01000889">
    <property type="protein sequence ID" value="GMF31211.1"/>
    <property type="molecule type" value="Genomic_DNA"/>
</dbReference>
<dbReference type="OrthoDB" id="187712at2759"/>
<dbReference type="SUPFAM" id="SSF50978">
    <property type="entry name" value="WD40 repeat-like"/>
    <property type="match status" value="1"/>
</dbReference>
<dbReference type="InterPro" id="IPR001680">
    <property type="entry name" value="WD40_rpt"/>
</dbReference>
<dbReference type="SMART" id="SM00667">
    <property type="entry name" value="LisH"/>
    <property type="match status" value="1"/>
</dbReference>
<keyword evidence="2" id="KW-0677">Repeat</keyword>
<feature type="repeat" description="WD" evidence="3">
    <location>
        <begin position="635"/>
        <end position="682"/>
    </location>
</feature>
<protein>
    <submittedName>
        <fullName evidence="4">Unnamed protein product</fullName>
    </submittedName>
</protein>
<sequence>MPLMPHHRDVLFLIAQYLQARGLFASSLALQQESGLDVTWLRGPSRELALLRRWIFNGDVKRARAMLHPLQNLDEFSEELQAAQLALNELEGLMMKPLEKATRSQIAEAKLLCFSKMVPLFRVDVDPDEVDVFKYVAMPRLQLARLIGDAMLFHQQCGDTVQDCISETCGESEETTKDDEYGELLLLDKSLEDVSVKALDLHSEKDEEVAHSVDWTSSKIRRQPFVACSINLSALKLQETSIEDEVVEMVETKECAVQVHIEIEESLTVKEDGKHPDVKETADVAVSCGPDVATQTEHFSLHCVNERYEESVLMEENELGEENQKDELEDVSSTALNFTEKTELDDNQQLEYEEQNFRDQADTRGSCVSSSSRFDASWAHKSFRSVTMDTLDIPDAFLPEQGKEPIELVTTSKKDGLGEPRHEVDDELEFENQVSAQVKTTPLSYDELTLEHVVCASVIAEVKEPQAVRALDVHPSGTQLAVGTNARALRIFDLLTPLRQRQHQFSGTSAFNLLLPLLPVVHERHKHHDSGIYCVSYNRYLLRSVRTASTMVASGAADGSVKVLVTREADPLQRHQLDELWIQRGDIGGSMGKTRALEFSSPHHLWVASTSDRRLRCWDVRRSQRSSSSGAFQTLDGHVGEIQTIAIPQSSIPGLASTLLMSAALDKTVRLWDTRSRRCERLVTSGAHAAFSLHFHPTDERLVVSGHQDGSVALWDLRSTAREALQTVAPHQDECRSVRWSPQGQWLLSAAFDGTLCVMQASSRATLLPVASYHKHYGKVLQAQWHPTEPAFVSSGADKRVKLWAFA</sequence>
<proteinExistence type="predicted"/>
<comment type="caution">
    <text evidence="4">The sequence shown here is derived from an EMBL/GenBank/DDBJ whole genome shotgun (WGS) entry which is preliminary data.</text>
</comment>
<evidence type="ECO:0000313" key="4">
    <source>
        <dbReference type="EMBL" id="GMF31211.1"/>
    </source>
</evidence>
<dbReference type="PRINTS" id="PR00320">
    <property type="entry name" value="GPROTEINBRPT"/>
</dbReference>
<reference evidence="4" key="1">
    <citation type="submission" date="2023-04" db="EMBL/GenBank/DDBJ databases">
        <title>Phytophthora lilii NBRC 32176.</title>
        <authorList>
            <person name="Ichikawa N."/>
            <person name="Sato H."/>
            <person name="Tonouchi N."/>
        </authorList>
    </citation>
    <scope>NUCLEOTIDE SEQUENCE</scope>
    <source>
        <strain evidence="4">NBRC 32176</strain>
    </source>
</reference>
<evidence type="ECO:0000256" key="3">
    <source>
        <dbReference type="PROSITE-ProRule" id="PRU00221"/>
    </source>
</evidence>
<feature type="repeat" description="WD" evidence="3">
    <location>
        <begin position="587"/>
        <end position="628"/>
    </location>
</feature>
<dbReference type="PROSITE" id="PS50294">
    <property type="entry name" value="WD_REPEATS_REGION"/>
    <property type="match status" value="1"/>
</dbReference>
<keyword evidence="1 3" id="KW-0853">WD repeat</keyword>
<dbReference type="PANTHER" id="PTHR19863:SF5">
    <property type="entry name" value="WD REPEAT-CONTAINING PROTEIN 47"/>
    <property type="match status" value="1"/>
</dbReference>
<dbReference type="Gene3D" id="2.130.10.10">
    <property type="entry name" value="YVTN repeat-like/Quinoprotein amine dehydrogenase"/>
    <property type="match status" value="2"/>
</dbReference>
<dbReference type="PROSITE" id="PS50896">
    <property type="entry name" value="LISH"/>
    <property type="match status" value="1"/>
</dbReference>
<dbReference type="InterPro" id="IPR006594">
    <property type="entry name" value="LisH"/>
</dbReference>
<dbReference type="SMART" id="SM00320">
    <property type="entry name" value="WD40"/>
    <property type="match status" value="7"/>
</dbReference>
<dbReference type="Proteomes" id="UP001165083">
    <property type="component" value="Unassembled WGS sequence"/>
</dbReference>
<evidence type="ECO:0000313" key="5">
    <source>
        <dbReference type="Proteomes" id="UP001165083"/>
    </source>
</evidence>
<dbReference type="InterPro" id="IPR019775">
    <property type="entry name" value="WD40_repeat_CS"/>
</dbReference>
<dbReference type="PANTHER" id="PTHR19863">
    <property type="entry name" value="NEMITIN (NEURONAL ENRICHED MAP INTERACTING PROTEIN) HOMOLOG"/>
    <property type="match status" value="1"/>
</dbReference>
<keyword evidence="5" id="KW-1185">Reference proteome</keyword>
<dbReference type="InterPro" id="IPR020472">
    <property type="entry name" value="WD40_PAC1"/>
</dbReference>
<evidence type="ECO:0000256" key="1">
    <source>
        <dbReference type="ARBA" id="ARBA00022574"/>
    </source>
</evidence>
<accession>A0A9W6X539</accession>
<dbReference type="InterPro" id="IPR040067">
    <property type="entry name" value="WDR47"/>
</dbReference>
<dbReference type="InterPro" id="IPR015943">
    <property type="entry name" value="WD40/YVTN_repeat-like_dom_sf"/>
</dbReference>
<feature type="repeat" description="WD" evidence="3">
    <location>
        <begin position="773"/>
        <end position="807"/>
    </location>
</feature>
<feature type="repeat" description="WD" evidence="3">
    <location>
        <begin position="683"/>
        <end position="725"/>
    </location>
</feature>
<dbReference type="Pfam" id="PF00400">
    <property type="entry name" value="WD40"/>
    <property type="match status" value="5"/>
</dbReference>
<name>A0A9W6X539_9STRA</name>
<dbReference type="InterPro" id="IPR036322">
    <property type="entry name" value="WD40_repeat_dom_sf"/>
</dbReference>
<organism evidence="4 5">
    <name type="scientific">Phytophthora lilii</name>
    <dbReference type="NCBI Taxonomy" id="2077276"/>
    <lineage>
        <taxon>Eukaryota</taxon>
        <taxon>Sar</taxon>
        <taxon>Stramenopiles</taxon>
        <taxon>Oomycota</taxon>
        <taxon>Peronosporomycetes</taxon>
        <taxon>Peronosporales</taxon>
        <taxon>Peronosporaceae</taxon>
        <taxon>Phytophthora</taxon>
    </lineage>
</organism>
<gene>
    <name evidence="4" type="ORF">Plil01_001334600</name>
</gene>
<dbReference type="AlphaFoldDB" id="A0A9W6X539"/>
<evidence type="ECO:0000256" key="2">
    <source>
        <dbReference type="ARBA" id="ARBA00022737"/>
    </source>
</evidence>